<dbReference type="Gene3D" id="2.60.120.620">
    <property type="entry name" value="q2cbj1_9rhob like domain"/>
    <property type="match status" value="1"/>
</dbReference>
<evidence type="ECO:0000256" key="1">
    <source>
        <dbReference type="ARBA" id="ARBA00001954"/>
    </source>
</evidence>
<dbReference type="InterPro" id="IPR008775">
    <property type="entry name" value="Phytyl_CoA_dOase-like"/>
</dbReference>
<gene>
    <name evidence="2" type="ORF">J3R73_004160</name>
</gene>
<accession>A0ABU0FJW3</accession>
<keyword evidence="3" id="KW-1185">Reference proteome</keyword>
<evidence type="ECO:0000313" key="2">
    <source>
        <dbReference type="EMBL" id="MDQ0394368.1"/>
    </source>
</evidence>
<dbReference type="SUPFAM" id="SSF51197">
    <property type="entry name" value="Clavaminate synthase-like"/>
    <property type="match status" value="1"/>
</dbReference>
<dbReference type="RefSeq" id="WP_307431252.1">
    <property type="nucleotide sequence ID" value="NZ_JAUSVK010000001.1"/>
</dbReference>
<dbReference type="Pfam" id="PF05721">
    <property type="entry name" value="PhyH"/>
    <property type="match status" value="1"/>
</dbReference>
<evidence type="ECO:0008006" key="4">
    <source>
        <dbReference type="Google" id="ProtNLM"/>
    </source>
</evidence>
<dbReference type="Proteomes" id="UP001237448">
    <property type="component" value="Unassembled WGS sequence"/>
</dbReference>
<proteinExistence type="predicted"/>
<protein>
    <recommendedName>
        <fullName evidence="4">Phytanoyl-CoA dioxygenase</fullName>
    </recommendedName>
</protein>
<organism evidence="2 3">
    <name type="scientific">Labrys monachus</name>
    <dbReference type="NCBI Taxonomy" id="217067"/>
    <lineage>
        <taxon>Bacteria</taxon>
        <taxon>Pseudomonadati</taxon>
        <taxon>Pseudomonadota</taxon>
        <taxon>Alphaproteobacteria</taxon>
        <taxon>Hyphomicrobiales</taxon>
        <taxon>Xanthobacteraceae</taxon>
        <taxon>Labrys</taxon>
    </lineage>
</organism>
<dbReference type="PANTHER" id="PTHR20883">
    <property type="entry name" value="PHYTANOYL-COA DIOXYGENASE DOMAIN CONTAINING 1"/>
    <property type="match status" value="1"/>
</dbReference>
<comment type="cofactor">
    <cofactor evidence="1">
        <name>Fe(2+)</name>
        <dbReference type="ChEBI" id="CHEBI:29033"/>
    </cofactor>
</comment>
<sequence>MDGFEVTDEQARHFRQEGYVLFENAVPAELIEMLRNECAYFVRREDEKMDRLGVDQLGITHRNKRYHAAFAVRDRPGLGSYLFGEVLKKVCEALVGPDAYLFFDGFVVKGAEGGMKLAWHQDSGYVNAVDGDIDHKPYITVWCPLDDVTEENGTIYILPTSEAGIRTWVRHEFDPPSNDWVGYFGPAKGVPVIAKAGTLAVFSSLTMHSSGANLTPRLRRAYIAQYSPEPVLTADKTMLWGNAMPFLRGGAEVVGEPVPNLPYRIDRLTHGNEQLSERAEA</sequence>
<name>A0ABU0FJW3_9HYPH</name>
<reference evidence="2 3" key="1">
    <citation type="submission" date="2023-07" db="EMBL/GenBank/DDBJ databases">
        <title>Genomic Encyclopedia of Type Strains, Phase IV (KMG-IV): sequencing the most valuable type-strain genomes for metagenomic binning, comparative biology and taxonomic classification.</title>
        <authorList>
            <person name="Goeker M."/>
        </authorList>
    </citation>
    <scope>NUCLEOTIDE SEQUENCE [LARGE SCALE GENOMIC DNA]</scope>
    <source>
        <strain evidence="2 3">DSM 5896</strain>
    </source>
</reference>
<dbReference type="EMBL" id="JAUSVK010000001">
    <property type="protein sequence ID" value="MDQ0394368.1"/>
    <property type="molecule type" value="Genomic_DNA"/>
</dbReference>
<dbReference type="PANTHER" id="PTHR20883:SF48">
    <property type="entry name" value="ECTOINE DIOXYGENASE"/>
    <property type="match status" value="1"/>
</dbReference>
<evidence type="ECO:0000313" key="3">
    <source>
        <dbReference type="Proteomes" id="UP001237448"/>
    </source>
</evidence>
<comment type="caution">
    <text evidence="2">The sequence shown here is derived from an EMBL/GenBank/DDBJ whole genome shotgun (WGS) entry which is preliminary data.</text>
</comment>